<dbReference type="AlphaFoldDB" id="A0A8D8QAN4"/>
<evidence type="ECO:0000256" key="1">
    <source>
        <dbReference type="SAM" id="MobiDB-lite"/>
    </source>
</evidence>
<protein>
    <submittedName>
        <fullName evidence="2">Uncharacterized protein</fullName>
    </submittedName>
</protein>
<evidence type="ECO:0000313" key="2">
    <source>
        <dbReference type="EMBL" id="CAG6628020.1"/>
    </source>
</evidence>
<accession>A0A8D8QAN4</accession>
<dbReference type="EMBL" id="HBUF01067006">
    <property type="protein sequence ID" value="CAG6628019.1"/>
    <property type="molecule type" value="Transcribed_RNA"/>
</dbReference>
<sequence>MKILFGIMTNSVTKTLPQLVHTFFLVCLVRITHSLVRITMAFHAEVPDSIPGGGINKSEENQKSTKEPEGKTISPEIAERILYQRSYYVRSYCLLNGFK</sequence>
<feature type="compositionally biased region" description="Basic and acidic residues" evidence="1">
    <location>
        <begin position="57"/>
        <end position="70"/>
    </location>
</feature>
<name>A0A8D8QAN4_9HEMI</name>
<dbReference type="EMBL" id="HBUF01067007">
    <property type="protein sequence ID" value="CAG6628020.1"/>
    <property type="molecule type" value="Transcribed_RNA"/>
</dbReference>
<feature type="region of interest" description="Disordered" evidence="1">
    <location>
        <begin position="47"/>
        <end position="71"/>
    </location>
</feature>
<reference evidence="2" key="1">
    <citation type="submission" date="2021-05" db="EMBL/GenBank/DDBJ databases">
        <authorList>
            <person name="Alioto T."/>
            <person name="Alioto T."/>
            <person name="Gomez Garrido J."/>
        </authorList>
    </citation>
    <scope>NUCLEOTIDE SEQUENCE</scope>
</reference>
<proteinExistence type="predicted"/>
<organism evidence="2">
    <name type="scientific">Cacopsylla melanoneura</name>
    <dbReference type="NCBI Taxonomy" id="428564"/>
    <lineage>
        <taxon>Eukaryota</taxon>
        <taxon>Metazoa</taxon>
        <taxon>Ecdysozoa</taxon>
        <taxon>Arthropoda</taxon>
        <taxon>Hexapoda</taxon>
        <taxon>Insecta</taxon>
        <taxon>Pterygota</taxon>
        <taxon>Neoptera</taxon>
        <taxon>Paraneoptera</taxon>
        <taxon>Hemiptera</taxon>
        <taxon>Sternorrhyncha</taxon>
        <taxon>Psylloidea</taxon>
        <taxon>Psyllidae</taxon>
        <taxon>Psyllinae</taxon>
        <taxon>Cacopsylla</taxon>
    </lineage>
</organism>